<dbReference type="GO" id="GO:0016787">
    <property type="term" value="F:hydrolase activity"/>
    <property type="evidence" value="ECO:0007669"/>
    <property type="project" value="UniProtKB-KW"/>
</dbReference>
<sequence length="419" mass="45325">MTGESFRFIHASDFHLERPLGDLDEVPQHLREAMAGAAWKAAATVFETAVLENVDFVLLSGDLFHPITAGPRGMAMLVEQFEQLHQQNIQVFWTTGQVDDLAKLGDGLALPPNVTVFPRDRSEQAYVRRAGDTIAVVVGRSNDGRSGLHVPSFRHDPVEEFTIALGYGTSDATALAEGRFDYWALGGEHQRRTLDGAAGVGASYCGSPQGRSLSETGAHGFHLVDIDADGSSRVHFIESDSFRYVNVELGGADLGTASDLRSLLSQRIARLQHEHGDRHLLVGWEIHLGADSPMGAGDPTELLSWLRREFGHGSPAAWSVKLDVIAPPQFPQSWLEEDTILGDFLRAAGTHRKTGGRDLQLASLTEEHPGLAPAMEAALVEADPASRAATLDHATLLGVELLRGGKPRLATVGDGKEYR</sequence>
<accession>A0A517M5A2</accession>
<gene>
    <name evidence="3" type="primary">yhaO_2</name>
    <name evidence="3" type="ORF">EC9_42540</name>
</gene>
<reference evidence="3 4" key="1">
    <citation type="submission" date="2019-02" db="EMBL/GenBank/DDBJ databases">
        <title>Deep-cultivation of Planctomycetes and their phenomic and genomic characterization uncovers novel biology.</title>
        <authorList>
            <person name="Wiegand S."/>
            <person name="Jogler M."/>
            <person name="Boedeker C."/>
            <person name="Pinto D."/>
            <person name="Vollmers J."/>
            <person name="Rivas-Marin E."/>
            <person name="Kohn T."/>
            <person name="Peeters S.H."/>
            <person name="Heuer A."/>
            <person name="Rast P."/>
            <person name="Oberbeckmann S."/>
            <person name="Bunk B."/>
            <person name="Jeske O."/>
            <person name="Meyerdierks A."/>
            <person name="Storesund J.E."/>
            <person name="Kallscheuer N."/>
            <person name="Luecker S."/>
            <person name="Lage O.M."/>
            <person name="Pohl T."/>
            <person name="Merkel B.J."/>
            <person name="Hornburger P."/>
            <person name="Mueller R.-W."/>
            <person name="Bruemmer F."/>
            <person name="Labrenz M."/>
            <person name="Spormann A.M."/>
            <person name="Op den Camp H."/>
            <person name="Overmann J."/>
            <person name="Amann R."/>
            <person name="Jetten M.S.M."/>
            <person name="Mascher T."/>
            <person name="Medema M.H."/>
            <person name="Devos D.P."/>
            <person name="Kaster A.-K."/>
            <person name="Ovreas L."/>
            <person name="Rohde M."/>
            <person name="Galperin M.Y."/>
            <person name="Jogler C."/>
        </authorList>
    </citation>
    <scope>NUCLEOTIDE SEQUENCE [LARGE SCALE GENOMIC DNA]</scope>
    <source>
        <strain evidence="3 4">EC9</strain>
    </source>
</reference>
<evidence type="ECO:0000256" key="1">
    <source>
        <dbReference type="ARBA" id="ARBA00022801"/>
    </source>
</evidence>
<dbReference type="InterPro" id="IPR004843">
    <property type="entry name" value="Calcineurin-like_PHP"/>
</dbReference>
<evidence type="ECO:0000259" key="2">
    <source>
        <dbReference type="Pfam" id="PF00149"/>
    </source>
</evidence>
<dbReference type="Pfam" id="PF00149">
    <property type="entry name" value="Metallophos"/>
    <property type="match status" value="1"/>
</dbReference>
<evidence type="ECO:0000313" key="4">
    <source>
        <dbReference type="Proteomes" id="UP000319557"/>
    </source>
</evidence>
<feature type="domain" description="Calcineurin-like phosphoesterase" evidence="2">
    <location>
        <begin position="6"/>
        <end position="140"/>
    </location>
</feature>
<dbReference type="PANTHER" id="PTHR30337">
    <property type="entry name" value="COMPONENT OF ATP-DEPENDENT DSDNA EXONUCLEASE"/>
    <property type="match status" value="1"/>
</dbReference>
<dbReference type="RefSeq" id="WP_145347949.1">
    <property type="nucleotide sequence ID" value="NZ_CP036261.1"/>
</dbReference>
<dbReference type="AlphaFoldDB" id="A0A517M5A2"/>
<name>A0A517M5A2_9BACT</name>
<protein>
    <submittedName>
        <fullName evidence="3">Putative metallophosphoesterase YhaO</fullName>
    </submittedName>
</protein>
<proteinExistence type="predicted"/>
<dbReference type="EMBL" id="CP036261">
    <property type="protein sequence ID" value="QDS90050.1"/>
    <property type="molecule type" value="Genomic_DNA"/>
</dbReference>
<dbReference type="CDD" id="cd00840">
    <property type="entry name" value="MPP_Mre11_N"/>
    <property type="match status" value="1"/>
</dbReference>
<dbReference type="PANTHER" id="PTHR30337:SF7">
    <property type="entry name" value="PHOSPHOESTERASE"/>
    <property type="match status" value="1"/>
</dbReference>
<keyword evidence="4" id="KW-1185">Reference proteome</keyword>
<dbReference type="KEGG" id="ruv:EC9_42540"/>
<dbReference type="OrthoDB" id="208387at2"/>
<evidence type="ECO:0000313" key="3">
    <source>
        <dbReference type="EMBL" id="QDS90050.1"/>
    </source>
</evidence>
<organism evidence="3 4">
    <name type="scientific">Rosistilla ulvae</name>
    <dbReference type="NCBI Taxonomy" id="1930277"/>
    <lineage>
        <taxon>Bacteria</taxon>
        <taxon>Pseudomonadati</taxon>
        <taxon>Planctomycetota</taxon>
        <taxon>Planctomycetia</taxon>
        <taxon>Pirellulales</taxon>
        <taxon>Pirellulaceae</taxon>
        <taxon>Rosistilla</taxon>
    </lineage>
</organism>
<dbReference type="InterPro" id="IPR050535">
    <property type="entry name" value="DNA_Repair-Maintenance_Comp"/>
</dbReference>
<dbReference type="InterPro" id="IPR029052">
    <property type="entry name" value="Metallo-depent_PP-like"/>
</dbReference>
<dbReference type="Gene3D" id="3.60.21.10">
    <property type="match status" value="2"/>
</dbReference>
<dbReference type="SUPFAM" id="SSF56300">
    <property type="entry name" value="Metallo-dependent phosphatases"/>
    <property type="match status" value="1"/>
</dbReference>
<keyword evidence="1" id="KW-0378">Hydrolase</keyword>
<dbReference type="Proteomes" id="UP000319557">
    <property type="component" value="Chromosome"/>
</dbReference>
<dbReference type="InterPro" id="IPR041796">
    <property type="entry name" value="Mre11_N"/>
</dbReference>